<dbReference type="GO" id="GO:1990758">
    <property type="term" value="P:mitotic sister chromatid biorientation"/>
    <property type="evidence" value="ECO:0007669"/>
    <property type="project" value="TreeGrafter"/>
</dbReference>
<dbReference type="GO" id="GO:0034501">
    <property type="term" value="P:protein localization to kinetochore"/>
    <property type="evidence" value="ECO:0007669"/>
    <property type="project" value="TreeGrafter"/>
</dbReference>
<feature type="region of interest" description="Disordered" evidence="2">
    <location>
        <begin position="658"/>
        <end position="706"/>
    </location>
</feature>
<name>A0A6A7BPB2_9PLEO</name>
<dbReference type="Pfam" id="PF18210">
    <property type="entry name" value="Knl1_RWD_C"/>
    <property type="match status" value="1"/>
</dbReference>
<keyword evidence="1" id="KW-0175">Coiled coil</keyword>
<feature type="region of interest" description="Disordered" evidence="2">
    <location>
        <begin position="481"/>
        <end position="525"/>
    </location>
</feature>
<dbReference type="SMART" id="SM01315">
    <property type="entry name" value="Spc7_N"/>
    <property type="match status" value="1"/>
</dbReference>
<dbReference type="Proteomes" id="UP000799423">
    <property type="component" value="Unassembled WGS sequence"/>
</dbReference>
<dbReference type="InterPro" id="IPR040850">
    <property type="entry name" value="Knl1_RWD_C"/>
</dbReference>
<keyword evidence="5" id="KW-1185">Reference proteome</keyword>
<dbReference type="OrthoDB" id="5592879at2759"/>
<dbReference type="Pfam" id="PF08317">
    <property type="entry name" value="Spc7"/>
    <property type="match status" value="1"/>
</dbReference>
<dbReference type="GO" id="GO:0007094">
    <property type="term" value="P:mitotic spindle assembly checkpoint signaling"/>
    <property type="evidence" value="ECO:0007669"/>
    <property type="project" value="TreeGrafter"/>
</dbReference>
<feature type="region of interest" description="Disordered" evidence="2">
    <location>
        <begin position="361"/>
        <end position="409"/>
    </location>
</feature>
<feature type="compositionally biased region" description="Acidic residues" evidence="2">
    <location>
        <begin position="217"/>
        <end position="229"/>
    </location>
</feature>
<feature type="compositionally biased region" description="Low complexity" evidence="2">
    <location>
        <begin position="115"/>
        <end position="147"/>
    </location>
</feature>
<dbReference type="PANTHER" id="PTHR28260:SF1">
    <property type="entry name" value="SPINDLE POLE BODY COMPONENT SPC105"/>
    <property type="match status" value="1"/>
</dbReference>
<dbReference type="EMBL" id="MU006288">
    <property type="protein sequence ID" value="KAF2856707.1"/>
    <property type="molecule type" value="Genomic_DNA"/>
</dbReference>
<gene>
    <name evidence="4" type="ORF">T440DRAFT_411868</name>
</gene>
<dbReference type="GO" id="GO:0000776">
    <property type="term" value="C:kinetochore"/>
    <property type="evidence" value="ECO:0007669"/>
    <property type="project" value="TreeGrafter"/>
</dbReference>
<feature type="region of interest" description="Disordered" evidence="2">
    <location>
        <begin position="573"/>
        <end position="609"/>
    </location>
</feature>
<proteinExistence type="predicted"/>
<sequence>MALSADKENIADGLIANTSFKAPSALSPKKTARKTRSKSIGPGGLGELEAPALKESAGNRRKSAFIPAVKSILSSNDEDEKKRKEARRKSLARRRVSFAPEATLHTWDVVEYMRDATSSSASSDATRRASNVSQASTPASPAPTSDPAEPPSTPPEQAEEPQPEPGSSPANQRAQHQKKNRRRSSGIPPMNFNNPDDVYSSSPLSGDNASPGGAQEDSGDSEDDDDDATEQLNASPDEEDSSQSSARLDAALRQASTLAGTQKLDFDDDGDMTMEIADDDVTSSFKPWARKSAILQENQENVDPASPAATVADDDEDMSMDITRAVGRIVAQPESDVPSSDMDDDMSMELTMPLGSIQAMASNAPAKRRQSLKRRVSMMDASSGSPAKRPASRRTSLRPRRQSVENVAEDATMDFTMAIGAIKTTATPNPARRASTESLVDDATMDFTLAVGSIKNETMNTGDVHGDDVDEDLSMEFTRIVGPGIRRSDQPATTPKKSVPGPSPSSASKTPTPRKSSRHRSPLSNVEVAPSPEVHMEATPTEHPAVVYPTLDPGTPEIVRQRDIEEIEPSPFVRKTPTSASKGNFSITTPKSAITTPNNRTPLKTPMIIPDDPIAAPILNRRRSSLSAVQFSPLNASREEPTLKSTALLSNNIKLLSTPRKQTLMSPVKRGMTPKKSQTPQKQPTPRQKTPTPRKAVAPRKSLSPKKRVVFGEQQVEEERVDDSVVEDVSEVERISLQDFLDMTKIRFMDLSTTKRRHTAAPAAFHDVEVEEKEESLDRYVVAGACTLPEYELYQHACHEMKKYISDGRHFVRTMEANVLEENPLLFSEYLTAPPDQRIIMDNQFKNLKTNARLDARGEWYTWRSTLLQDLKSGLLHTMDGFKRDESTLANQEQLLDAVLPPLIEKHGLLSTECQQLQQRHDELNSCDREELEQTREQLVATDSHIQEKKRLLVQIQQELAEKDARIEAIKERKVECIEEIRAAERVREECRGWSTSEVSDLKAKVTALEQAHGWNITSASSTSITMTHLNDLELYFQPSAFATGSDTPNGSISLAYVGDSATPRPRALTTSKRFFLQLIRAHLHCLPQSQTRISSLLHLVKNAWATALAVAEGIRWLEHNYITEEFILSDERMGISANMLLPTLQTKVKVLFELAVGLGKEGVETEVSTRAEVVYGEKYGEEKMSAFLRDFCGTQVKPIEGMMAWADAMHDLSARLKKTGRKGERK</sequence>
<evidence type="ECO:0000313" key="5">
    <source>
        <dbReference type="Proteomes" id="UP000799423"/>
    </source>
</evidence>
<feature type="compositionally biased region" description="Basic residues" evidence="2">
    <location>
        <begin position="366"/>
        <end position="376"/>
    </location>
</feature>
<feature type="compositionally biased region" description="Low complexity" evidence="2">
    <location>
        <begin position="674"/>
        <end position="695"/>
    </location>
</feature>
<feature type="compositionally biased region" description="Basic residues" evidence="2">
    <location>
        <begin position="175"/>
        <end position="184"/>
    </location>
</feature>
<dbReference type="PANTHER" id="PTHR28260">
    <property type="entry name" value="SPINDLE POLE BODY COMPONENT SPC105"/>
    <property type="match status" value="1"/>
</dbReference>
<accession>A0A6A7BPB2</accession>
<dbReference type="Pfam" id="PF15402">
    <property type="entry name" value="MELT_2"/>
    <property type="match status" value="6"/>
</dbReference>
<feature type="compositionally biased region" description="Basic residues" evidence="2">
    <location>
        <begin position="84"/>
        <end position="96"/>
    </location>
</feature>
<evidence type="ECO:0000256" key="1">
    <source>
        <dbReference type="SAM" id="Coils"/>
    </source>
</evidence>
<protein>
    <submittedName>
        <fullName evidence="4">Spc7-domain-containing protein</fullName>
    </submittedName>
</protein>
<feature type="compositionally biased region" description="Basic residues" evidence="2">
    <location>
        <begin position="390"/>
        <end position="401"/>
    </location>
</feature>
<feature type="coiled-coil region" evidence="1">
    <location>
        <begin position="946"/>
        <end position="987"/>
    </location>
</feature>
<evidence type="ECO:0000256" key="2">
    <source>
        <dbReference type="SAM" id="MobiDB-lite"/>
    </source>
</evidence>
<feature type="region of interest" description="Disordered" evidence="2">
    <location>
        <begin position="295"/>
        <end position="347"/>
    </location>
</feature>
<reference evidence="4" key="1">
    <citation type="submission" date="2020-01" db="EMBL/GenBank/DDBJ databases">
        <authorList>
            <consortium name="DOE Joint Genome Institute"/>
            <person name="Haridas S."/>
            <person name="Albert R."/>
            <person name="Binder M."/>
            <person name="Bloem J."/>
            <person name="Labutti K."/>
            <person name="Salamov A."/>
            <person name="Andreopoulos B."/>
            <person name="Baker S.E."/>
            <person name="Barry K."/>
            <person name="Bills G."/>
            <person name="Bluhm B.H."/>
            <person name="Cannon C."/>
            <person name="Castanera R."/>
            <person name="Culley D.E."/>
            <person name="Daum C."/>
            <person name="Ezra D."/>
            <person name="Gonzalez J.B."/>
            <person name="Henrissat B."/>
            <person name="Kuo A."/>
            <person name="Liang C."/>
            <person name="Lipzen A."/>
            <person name="Lutzoni F."/>
            <person name="Magnuson J."/>
            <person name="Mondo S."/>
            <person name="Nolan M."/>
            <person name="Ohm R."/>
            <person name="Pangilinan J."/>
            <person name="Park H.-J."/>
            <person name="Ramirez L."/>
            <person name="Alfaro M."/>
            <person name="Sun H."/>
            <person name="Tritt A."/>
            <person name="Yoshinaga Y."/>
            <person name="Zwiers L.-H."/>
            <person name="Turgeon B.G."/>
            <person name="Goodwin S.B."/>
            <person name="Spatafora J.W."/>
            <person name="Crous P.W."/>
            <person name="Grigoriev I.V."/>
        </authorList>
    </citation>
    <scope>NUCLEOTIDE SEQUENCE</scope>
    <source>
        <strain evidence="4">IPT5</strain>
    </source>
</reference>
<feature type="compositionally biased region" description="Polar residues" evidence="2">
    <location>
        <begin position="576"/>
        <end position="602"/>
    </location>
</feature>
<dbReference type="SMART" id="SM00787">
    <property type="entry name" value="Spc7"/>
    <property type="match status" value="1"/>
</dbReference>
<feature type="region of interest" description="Disordered" evidence="2">
    <location>
        <begin position="21"/>
        <end position="269"/>
    </location>
</feature>
<feature type="domain" description="Spc7 kinetochore protein" evidence="3">
    <location>
        <begin position="721"/>
        <end position="1038"/>
    </location>
</feature>
<evidence type="ECO:0000313" key="4">
    <source>
        <dbReference type="EMBL" id="KAF2856707.1"/>
    </source>
</evidence>
<feature type="compositionally biased region" description="Polar residues" evidence="2">
    <location>
        <begin position="191"/>
        <end position="208"/>
    </location>
</feature>
<dbReference type="InterPro" id="IPR033338">
    <property type="entry name" value="Spc105/Spc7"/>
</dbReference>
<organism evidence="4 5">
    <name type="scientific">Plenodomus tracheiphilus IPT5</name>
    <dbReference type="NCBI Taxonomy" id="1408161"/>
    <lineage>
        <taxon>Eukaryota</taxon>
        <taxon>Fungi</taxon>
        <taxon>Dikarya</taxon>
        <taxon>Ascomycota</taxon>
        <taxon>Pezizomycotina</taxon>
        <taxon>Dothideomycetes</taxon>
        <taxon>Pleosporomycetidae</taxon>
        <taxon>Pleosporales</taxon>
        <taxon>Pleosporineae</taxon>
        <taxon>Leptosphaeriaceae</taxon>
        <taxon>Plenodomus</taxon>
    </lineage>
</organism>
<dbReference type="AlphaFoldDB" id="A0A6A7BPB2"/>
<evidence type="ECO:0000259" key="3">
    <source>
        <dbReference type="SMART" id="SM00787"/>
    </source>
</evidence>
<dbReference type="InterPro" id="IPR013253">
    <property type="entry name" value="Spc7_domain"/>
</dbReference>
<feature type="compositionally biased region" description="Low complexity" evidence="2">
    <location>
        <begin position="495"/>
        <end position="514"/>
    </location>
</feature>